<dbReference type="GO" id="GO:0046872">
    <property type="term" value="F:metal ion binding"/>
    <property type="evidence" value="ECO:0007669"/>
    <property type="project" value="UniProtKB-KW"/>
</dbReference>
<organism evidence="7 8">
    <name type="scientific">Agathobacter rectalis</name>
    <dbReference type="NCBI Taxonomy" id="39491"/>
    <lineage>
        <taxon>Bacteria</taxon>
        <taxon>Bacillati</taxon>
        <taxon>Bacillota</taxon>
        <taxon>Clostridia</taxon>
        <taxon>Lachnospirales</taxon>
        <taxon>Lachnospiraceae</taxon>
        <taxon>Agathobacter</taxon>
    </lineage>
</organism>
<dbReference type="SUPFAM" id="SSF102114">
    <property type="entry name" value="Radical SAM enzymes"/>
    <property type="match status" value="1"/>
</dbReference>
<dbReference type="PANTHER" id="PTHR43273">
    <property type="entry name" value="ANAEROBIC SULFATASE-MATURATING ENZYME HOMOLOG ASLB-RELATED"/>
    <property type="match status" value="1"/>
</dbReference>
<evidence type="ECO:0000259" key="6">
    <source>
        <dbReference type="PROSITE" id="PS51918"/>
    </source>
</evidence>
<dbReference type="InterPro" id="IPR058240">
    <property type="entry name" value="rSAM_sf"/>
</dbReference>
<dbReference type="RefSeq" id="WP_154266740.1">
    <property type="nucleotide sequence ID" value="NZ_WKQP01000006.1"/>
</dbReference>
<evidence type="ECO:0000256" key="1">
    <source>
        <dbReference type="ARBA" id="ARBA00001966"/>
    </source>
</evidence>
<keyword evidence="4" id="KW-0408">Iron</keyword>
<evidence type="ECO:0000313" key="8">
    <source>
        <dbReference type="Proteomes" id="UP000479563"/>
    </source>
</evidence>
<evidence type="ECO:0000256" key="4">
    <source>
        <dbReference type="ARBA" id="ARBA00023004"/>
    </source>
</evidence>
<dbReference type="SMART" id="SM00729">
    <property type="entry name" value="Elp3"/>
    <property type="match status" value="1"/>
</dbReference>
<dbReference type="Pfam" id="PF04055">
    <property type="entry name" value="Radical_SAM"/>
    <property type="match status" value="1"/>
</dbReference>
<dbReference type="GO" id="GO:0051536">
    <property type="term" value="F:iron-sulfur cluster binding"/>
    <property type="evidence" value="ECO:0007669"/>
    <property type="project" value="UniProtKB-KW"/>
</dbReference>
<name>A0A6L5T6Q4_9FIRM</name>
<dbReference type="NCBIfam" id="TIGR04085">
    <property type="entry name" value="rSAM_more_4Fe4S"/>
    <property type="match status" value="1"/>
</dbReference>
<protein>
    <submittedName>
        <fullName evidence="7">Radical SAM protein</fullName>
    </submittedName>
</protein>
<dbReference type="InterPro" id="IPR013785">
    <property type="entry name" value="Aldolase_TIM"/>
</dbReference>
<dbReference type="InterPro" id="IPR023867">
    <property type="entry name" value="Sulphatase_maturase_rSAM"/>
</dbReference>
<dbReference type="InterPro" id="IPR007197">
    <property type="entry name" value="rSAM"/>
</dbReference>
<keyword evidence="3" id="KW-0479">Metal-binding</keyword>
<keyword evidence="2" id="KW-0949">S-adenosyl-L-methionine</keyword>
<dbReference type="SFLD" id="SFLDG01386">
    <property type="entry name" value="main_SPASM_domain-containing"/>
    <property type="match status" value="1"/>
</dbReference>
<comment type="caution">
    <text evidence="7">The sequence shown here is derived from an EMBL/GenBank/DDBJ whole genome shotgun (WGS) entry which is preliminary data.</text>
</comment>
<dbReference type="PROSITE" id="PS51918">
    <property type="entry name" value="RADICAL_SAM"/>
    <property type="match status" value="1"/>
</dbReference>
<feature type="domain" description="Radical SAM core" evidence="6">
    <location>
        <begin position="75"/>
        <end position="307"/>
    </location>
</feature>
<reference evidence="7 8" key="1">
    <citation type="journal article" date="2019" name="Nat. Med.">
        <title>A library of human gut bacterial isolates paired with longitudinal multiomics data enables mechanistic microbiome research.</title>
        <authorList>
            <person name="Poyet M."/>
            <person name="Groussin M."/>
            <person name="Gibbons S.M."/>
            <person name="Avila-Pacheco J."/>
            <person name="Jiang X."/>
            <person name="Kearney S.M."/>
            <person name="Perrotta A.R."/>
            <person name="Berdy B."/>
            <person name="Zhao S."/>
            <person name="Lieberman T.D."/>
            <person name="Swanson P.K."/>
            <person name="Smith M."/>
            <person name="Roesemann S."/>
            <person name="Alexander J.E."/>
            <person name="Rich S.A."/>
            <person name="Livny J."/>
            <person name="Vlamakis H."/>
            <person name="Clish C."/>
            <person name="Bullock K."/>
            <person name="Deik A."/>
            <person name="Scott J."/>
            <person name="Pierce K.A."/>
            <person name="Xavier R.J."/>
            <person name="Alm E.J."/>
        </authorList>
    </citation>
    <scope>NUCLEOTIDE SEQUENCE [LARGE SCALE GENOMIC DNA]</scope>
    <source>
        <strain evidence="7 8">BIOML-A11</strain>
    </source>
</reference>
<dbReference type="CDD" id="cd01335">
    <property type="entry name" value="Radical_SAM"/>
    <property type="match status" value="1"/>
</dbReference>
<evidence type="ECO:0000256" key="5">
    <source>
        <dbReference type="ARBA" id="ARBA00023014"/>
    </source>
</evidence>
<accession>A0A6L5T6Q4</accession>
<dbReference type="Gene3D" id="3.20.20.70">
    <property type="entry name" value="Aldolase class I"/>
    <property type="match status" value="1"/>
</dbReference>
<evidence type="ECO:0000256" key="3">
    <source>
        <dbReference type="ARBA" id="ARBA00022723"/>
    </source>
</evidence>
<comment type="cofactor">
    <cofactor evidence="1">
        <name>[4Fe-4S] cluster</name>
        <dbReference type="ChEBI" id="CHEBI:49883"/>
    </cofactor>
</comment>
<dbReference type="InterPro" id="IPR023885">
    <property type="entry name" value="4Fe4S-binding_SPASM_dom"/>
</dbReference>
<dbReference type="Proteomes" id="UP000479563">
    <property type="component" value="Unassembled WGS sequence"/>
</dbReference>
<sequence>MLYPYAYRYKLGDFVVLFHPINMATLYVKKELLNNEKKLYDVIKKSPHAEEWLVPDDFSYDEYIEKIIKKNDTQAIDIKTLKMFTTTKCNLDCAYCLIEKNLENRDVDHHNLGLEDGINVLSSFSKLAMQQRTSKKTIMLYGGEPLINKDNLFRFIEYIRENERKGLFNGEVEIVLESNGTLVTESVAQFLKKHGVFVIVSIDGTPRVHNRYRKKKDKSNSYEEARKGFEILISEGCTAVVSSVFTDEYAHNVEECIEHMTEEIKPKSIGLNLFHVLENQRIENDNTEQYYERYIQSFELARQKGLYIEHIMRRIRPLVTRKVRIKDCGACGNRIVSDVDGNIGICEGMVGNAEYFFKRNNFNEVKDDPVFLAWSKRTPLTIDYCRKCPAIGICGAGCVNNALLQNGDIYSPDNYICGSSKAFVDWALKMWFVENNIAEKMESGFHFLSYEERQSLRGTLGEEFDIPLQTMSKQYESEGEV</sequence>
<dbReference type="PANTHER" id="PTHR43273:SF8">
    <property type="entry name" value="RADICAL SAM DOMAIN PROTEIN"/>
    <property type="match status" value="1"/>
</dbReference>
<gene>
    <name evidence="7" type="ORF">GKE07_05775</name>
</gene>
<dbReference type="SFLD" id="SFLDS00029">
    <property type="entry name" value="Radical_SAM"/>
    <property type="match status" value="1"/>
</dbReference>
<dbReference type="AlphaFoldDB" id="A0A6L5T6Q4"/>
<evidence type="ECO:0000313" key="7">
    <source>
        <dbReference type="EMBL" id="MSC59722.1"/>
    </source>
</evidence>
<dbReference type="SFLD" id="SFLDG01384">
    <property type="entry name" value="thioether_bond_formation_requi"/>
    <property type="match status" value="1"/>
</dbReference>
<dbReference type="InterPro" id="IPR006638">
    <property type="entry name" value="Elp3/MiaA/NifB-like_rSAM"/>
</dbReference>
<evidence type="ECO:0000256" key="2">
    <source>
        <dbReference type="ARBA" id="ARBA00022691"/>
    </source>
</evidence>
<dbReference type="EMBL" id="WKQP01000006">
    <property type="protein sequence ID" value="MSC59722.1"/>
    <property type="molecule type" value="Genomic_DNA"/>
</dbReference>
<dbReference type="GO" id="GO:0016491">
    <property type="term" value="F:oxidoreductase activity"/>
    <property type="evidence" value="ECO:0007669"/>
    <property type="project" value="InterPro"/>
</dbReference>
<dbReference type="SFLD" id="SFLDG01067">
    <property type="entry name" value="SPASM/twitch_domain_containing"/>
    <property type="match status" value="1"/>
</dbReference>
<keyword evidence="5" id="KW-0411">Iron-sulfur</keyword>
<proteinExistence type="predicted"/>